<reference evidence="2" key="1">
    <citation type="submission" date="2021-08" db="EMBL/GenBank/DDBJ databases">
        <title>WGS assembly of Ceratopteris richardii.</title>
        <authorList>
            <person name="Marchant D.B."/>
            <person name="Chen G."/>
            <person name="Jenkins J."/>
            <person name="Shu S."/>
            <person name="Leebens-Mack J."/>
            <person name="Grimwood J."/>
            <person name="Schmutz J."/>
            <person name="Soltis P."/>
            <person name="Soltis D."/>
            <person name="Chen Z.-H."/>
        </authorList>
    </citation>
    <scope>NUCLEOTIDE SEQUENCE</scope>
    <source>
        <strain evidence="2">Whitten #5841</strain>
        <tissue evidence="2">Leaf</tissue>
    </source>
</reference>
<dbReference type="AlphaFoldDB" id="A0A8T2SP73"/>
<accession>A0A8T2SP73</accession>
<dbReference type="EMBL" id="CM035423">
    <property type="protein sequence ID" value="KAH7365022.1"/>
    <property type="molecule type" value="Genomic_DNA"/>
</dbReference>
<organism evidence="2 3">
    <name type="scientific">Ceratopteris richardii</name>
    <name type="common">Triangle waterfern</name>
    <dbReference type="NCBI Taxonomy" id="49495"/>
    <lineage>
        <taxon>Eukaryota</taxon>
        <taxon>Viridiplantae</taxon>
        <taxon>Streptophyta</taxon>
        <taxon>Embryophyta</taxon>
        <taxon>Tracheophyta</taxon>
        <taxon>Polypodiopsida</taxon>
        <taxon>Polypodiidae</taxon>
        <taxon>Polypodiales</taxon>
        <taxon>Pteridineae</taxon>
        <taxon>Pteridaceae</taxon>
        <taxon>Parkerioideae</taxon>
        <taxon>Ceratopteris</taxon>
    </lineage>
</organism>
<evidence type="ECO:0000256" key="1">
    <source>
        <dbReference type="SAM" id="Coils"/>
    </source>
</evidence>
<dbReference type="InterPro" id="IPR044951">
    <property type="entry name" value="SPC24-like"/>
</dbReference>
<proteinExistence type="predicted"/>
<feature type="coiled-coil region" evidence="1">
    <location>
        <begin position="58"/>
        <end position="85"/>
    </location>
</feature>
<comment type="caution">
    <text evidence="2">The sequence shown here is derived from an EMBL/GenBank/DDBJ whole genome shotgun (WGS) entry which is preliminary data.</text>
</comment>
<sequence>MCAKEREMETAGLDTEELLCLGEQMVKAVEAKSYTKASFWEDIRTALFDASRFCEEGYAELLNVIDGLQKRIEQTQHALDEARKIDQSSLSQEELQKERYQLLQREMAFRMQERSVQITLENLINQRQALQSQKELAKKLDAEIQRNQTVMALCASTFRLIASDGGSGCVAGSVVDSKGCVIDTFEFNKDSMDDFSVTEKLWNLQNGSQLGDGRV</sequence>
<dbReference type="OrthoDB" id="1906227at2759"/>
<name>A0A8T2SP73_CERRI</name>
<feature type="coiled-coil region" evidence="1">
    <location>
        <begin position="113"/>
        <end position="143"/>
    </location>
</feature>
<protein>
    <submittedName>
        <fullName evidence="2">Uncharacterized protein</fullName>
    </submittedName>
</protein>
<gene>
    <name evidence="2" type="ORF">KP509_18G004700</name>
</gene>
<evidence type="ECO:0000313" key="2">
    <source>
        <dbReference type="EMBL" id="KAH7365022.1"/>
    </source>
</evidence>
<dbReference type="Proteomes" id="UP000825935">
    <property type="component" value="Chromosome 18"/>
</dbReference>
<dbReference type="OMA" id="MYASITN"/>
<keyword evidence="3" id="KW-1185">Reference proteome</keyword>
<dbReference type="GO" id="GO:0051983">
    <property type="term" value="P:regulation of chromosome segregation"/>
    <property type="evidence" value="ECO:0007669"/>
    <property type="project" value="InterPro"/>
</dbReference>
<keyword evidence="1" id="KW-0175">Coiled coil</keyword>
<evidence type="ECO:0000313" key="3">
    <source>
        <dbReference type="Proteomes" id="UP000825935"/>
    </source>
</evidence>
<dbReference type="PANTHER" id="PTHR35730">
    <property type="entry name" value="KINETOCHORE PROTEIN SPC24 HOMOLOG-RELATED"/>
    <property type="match status" value="1"/>
</dbReference>
<dbReference type="PANTHER" id="PTHR35730:SF2">
    <property type="entry name" value="KINETOCHORE PROTEIN SPC24 HOMOLOG-RELATED"/>
    <property type="match status" value="1"/>
</dbReference>